<evidence type="ECO:0000313" key="1">
    <source>
        <dbReference type="EMBL" id="QHS88096.1"/>
    </source>
</evidence>
<dbReference type="EMBL" id="MN739093">
    <property type="protein sequence ID" value="QHS88096.1"/>
    <property type="molecule type" value="Genomic_DNA"/>
</dbReference>
<reference evidence="1" key="1">
    <citation type="journal article" date="2020" name="Nature">
        <title>Giant virus diversity and host interactions through global metagenomics.</title>
        <authorList>
            <person name="Schulz F."/>
            <person name="Roux S."/>
            <person name="Paez-Espino D."/>
            <person name="Jungbluth S."/>
            <person name="Walsh D.A."/>
            <person name="Denef V.J."/>
            <person name="McMahon K.D."/>
            <person name="Konstantinidis K.T."/>
            <person name="Eloe-Fadrosh E.A."/>
            <person name="Kyrpides N.C."/>
            <person name="Woyke T."/>
        </authorList>
    </citation>
    <scope>NUCLEOTIDE SEQUENCE</scope>
    <source>
        <strain evidence="1">GVMAG-M-3300010158-13</strain>
    </source>
</reference>
<dbReference type="AlphaFoldDB" id="A0A6C0B7N3"/>
<protein>
    <recommendedName>
        <fullName evidence="2">Peptidase</fullName>
    </recommendedName>
</protein>
<sequence length="220" mass="25676">MEFNYLSLGNECSSALVLKDLNLRTGSHPFDWTETPFKALSACLQTDFTMFHKNVHLDEMKRNVIDEYGIRYPHDYPVKLLSNFKCSADGFIAGRLVEDDWYKYTEQVSEKYGRRIERFRNVMADKSKPIIILYRDKYENALIVKQILEKTYNREHLIIVVATNETIVWPNPAIVLCNPESGGKWNDKDIWLGAIQSAAQRYPFLSAKPIIVNKRFDMRI</sequence>
<evidence type="ECO:0008006" key="2">
    <source>
        <dbReference type="Google" id="ProtNLM"/>
    </source>
</evidence>
<dbReference type="InterPro" id="IPR014903">
    <property type="entry name" value="DUF1796"/>
</dbReference>
<dbReference type="Pfam" id="PF08795">
    <property type="entry name" value="DUF1796"/>
    <property type="match status" value="1"/>
</dbReference>
<accession>A0A6C0B7N3</accession>
<name>A0A6C0B7N3_9ZZZZ</name>
<organism evidence="1">
    <name type="scientific">viral metagenome</name>
    <dbReference type="NCBI Taxonomy" id="1070528"/>
    <lineage>
        <taxon>unclassified sequences</taxon>
        <taxon>metagenomes</taxon>
        <taxon>organismal metagenomes</taxon>
    </lineage>
</organism>
<proteinExistence type="predicted"/>